<dbReference type="PROSITE" id="PS50943">
    <property type="entry name" value="HTH_CROC1"/>
    <property type="match status" value="1"/>
</dbReference>
<sequence>MAEEHGFRSASEILAQKLTQARKSRGITLEEVSKLLNISKEHLEKIEAGDFTFLPVVYVYAFLKEYAAALDLAGDPLLEQCRDELSIPTEDQVLRQVPERGERLSTLPEKPGWASYLETITDSVPLPVLAGSGLAVAVIILLVVGMLVMKAFESPGQEDTSGEAGNRTSEVEIVEEPVRPDTLAVDTAAVTSPPSVSSEPWASDVSFLPESPDSPYSKVLVIRIINDMTWVKVVADDGEIVFPGGRFTKGEVLRYEARNSFWVNVGRPSFVEMYLNGEKVPPLSERTAILGK</sequence>
<dbReference type="CDD" id="cd00093">
    <property type="entry name" value="HTH_XRE"/>
    <property type="match status" value="1"/>
</dbReference>
<comment type="caution">
    <text evidence="3">The sequence shown here is derived from an EMBL/GenBank/DDBJ whole genome shotgun (WGS) entry which is preliminary data.</text>
</comment>
<organism evidence="3">
    <name type="scientific">Prosthecochloris aestuarii</name>
    <dbReference type="NCBI Taxonomy" id="1102"/>
    <lineage>
        <taxon>Bacteria</taxon>
        <taxon>Pseudomonadati</taxon>
        <taxon>Chlorobiota</taxon>
        <taxon>Chlorobiia</taxon>
        <taxon>Chlorobiales</taxon>
        <taxon>Chlorobiaceae</taxon>
        <taxon>Prosthecochloris</taxon>
    </lineage>
</organism>
<dbReference type="InterPro" id="IPR050400">
    <property type="entry name" value="Bact_Cytoskel_RodZ"/>
</dbReference>
<dbReference type="InterPro" id="IPR025194">
    <property type="entry name" value="RodZ-like_C"/>
</dbReference>
<dbReference type="PANTHER" id="PTHR34475">
    <property type="match status" value="1"/>
</dbReference>
<dbReference type="PANTHER" id="PTHR34475:SF1">
    <property type="entry name" value="CYTOSKELETON PROTEIN RODZ"/>
    <property type="match status" value="1"/>
</dbReference>
<keyword evidence="1" id="KW-0812">Transmembrane</keyword>
<protein>
    <submittedName>
        <fullName evidence="3">Helix-turn-helix domain-containing protein</fullName>
    </submittedName>
</protein>
<feature type="domain" description="HTH cro/C1-type" evidence="2">
    <location>
        <begin position="18"/>
        <end position="49"/>
    </location>
</feature>
<accession>A0A831SSX3</accession>
<gene>
    <name evidence="3" type="ORF">ENN50_07615</name>
</gene>
<dbReference type="Pfam" id="PF13464">
    <property type="entry name" value="RodZ_C"/>
    <property type="match status" value="1"/>
</dbReference>
<evidence type="ECO:0000313" key="3">
    <source>
        <dbReference type="EMBL" id="HED31533.1"/>
    </source>
</evidence>
<dbReference type="AlphaFoldDB" id="A0A831SSX3"/>
<dbReference type="EMBL" id="DSBW01000168">
    <property type="protein sequence ID" value="HED31533.1"/>
    <property type="molecule type" value="Genomic_DNA"/>
</dbReference>
<feature type="transmembrane region" description="Helical" evidence="1">
    <location>
        <begin position="126"/>
        <end position="148"/>
    </location>
</feature>
<dbReference type="Gene3D" id="1.10.260.40">
    <property type="entry name" value="lambda repressor-like DNA-binding domains"/>
    <property type="match status" value="1"/>
</dbReference>
<reference evidence="3" key="1">
    <citation type="journal article" date="2020" name="mSystems">
        <title>Genome- and Community-Level Interaction Insights into Carbon Utilization and Element Cycling Functions of Hydrothermarchaeota in Hydrothermal Sediment.</title>
        <authorList>
            <person name="Zhou Z."/>
            <person name="Liu Y."/>
            <person name="Xu W."/>
            <person name="Pan J."/>
            <person name="Luo Z.H."/>
            <person name="Li M."/>
        </authorList>
    </citation>
    <scope>NUCLEOTIDE SEQUENCE [LARGE SCALE GENOMIC DNA]</scope>
    <source>
        <strain evidence="3">SpSt-1181</strain>
    </source>
</reference>
<evidence type="ECO:0000259" key="2">
    <source>
        <dbReference type="PROSITE" id="PS50943"/>
    </source>
</evidence>
<dbReference type="GO" id="GO:0003677">
    <property type="term" value="F:DNA binding"/>
    <property type="evidence" value="ECO:0007669"/>
    <property type="project" value="InterPro"/>
</dbReference>
<keyword evidence="1" id="KW-1133">Transmembrane helix</keyword>
<keyword evidence="1" id="KW-0472">Membrane</keyword>
<dbReference type="InterPro" id="IPR010982">
    <property type="entry name" value="Lambda_DNA-bd_dom_sf"/>
</dbReference>
<dbReference type="Pfam" id="PF13413">
    <property type="entry name" value="HTH_25"/>
    <property type="match status" value="1"/>
</dbReference>
<dbReference type="SUPFAM" id="SSF47413">
    <property type="entry name" value="lambda repressor-like DNA-binding domains"/>
    <property type="match status" value="1"/>
</dbReference>
<evidence type="ECO:0000256" key="1">
    <source>
        <dbReference type="SAM" id="Phobius"/>
    </source>
</evidence>
<dbReference type="Proteomes" id="UP000886335">
    <property type="component" value="Unassembled WGS sequence"/>
</dbReference>
<dbReference type="SMART" id="SM00530">
    <property type="entry name" value="HTH_XRE"/>
    <property type="match status" value="1"/>
</dbReference>
<name>A0A831SSX3_PROAE</name>
<proteinExistence type="predicted"/>
<dbReference type="InterPro" id="IPR001387">
    <property type="entry name" value="Cro/C1-type_HTH"/>
</dbReference>